<dbReference type="Gene3D" id="1.10.10.10">
    <property type="entry name" value="Winged helix-like DNA-binding domain superfamily/Winged helix DNA-binding domain"/>
    <property type="match status" value="1"/>
</dbReference>
<dbReference type="InterPro" id="IPR036388">
    <property type="entry name" value="WH-like_DNA-bd_sf"/>
</dbReference>
<evidence type="ECO:0000256" key="5">
    <source>
        <dbReference type="ARBA" id="ARBA00023163"/>
    </source>
</evidence>
<keyword evidence="5" id="KW-0804">Transcription</keyword>
<dbReference type="Proteomes" id="UP001220610">
    <property type="component" value="Chromosome"/>
</dbReference>
<evidence type="ECO:0000256" key="3">
    <source>
        <dbReference type="ARBA" id="ARBA00023015"/>
    </source>
</evidence>
<dbReference type="InterPro" id="IPR015421">
    <property type="entry name" value="PyrdxlP-dep_Trfase_major"/>
</dbReference>
<dbReference type="AlphaFoldDB" id="A0AAJ5WV12"/>
<evidence type="ECO:0000256" key="2">
    <source>
        <dbReference type="ARBA" id="ARBA00022898"/>
    </source>
</evidence>
<dbReference type="Gene3D" id="3.40.640.10">
    <property type="entry name" value="Type I PLP-dependent aspartate aminotransferase-like (Major domain)"/>
    <property type="match status" value="1"/>
</dbReference>
<evidence type="ECO:0000256" key="4">
    <source>
        <dbReference type="ARBA" id="ARBA00023125"/>
    </source>
</evidence>
<organism evidence="7 8">
    <name type="scientific">Candidatus Pseudobacter hemicellulosilyticus</name>
    <dbReference type="NCBI Taxonomy" id="3121375"/>
    <lineage>
        <taxon>Bacteria</taxon>
        <taxon>Pseudomonadati</taxon>
        <taxon>Bacteroidota</taxon>
        <taxon>Chitinophagia</taxon>
        <taxon>Chitinophagales</taxon>
        <taxon>Chitinophagaceae</taxon>
        <taxon>Pseudobacter</taxon>
    </lineage>
</organism>
<dbReference type="InterPro" id="IPR051446">
    <property type="entry name" value="HTH_trans_reg/aminotransferase"/>
</dbReference>
<evidence type="ECO:0000256" key="1">
    <source>
        <dbReference type="ARBA" id="ARBA00005384"/>
    </source>
</evidence>
<name>A0AAJ5WV12_9BACT</name>
<dbReference type="PROSITE" id="PS50949">
    <property type="entry name" value="HTH_GNTR"/>
    <property type="match status" value="1"/>
</dbReference>
<feature type="domain" description="HTH gntR-type" evidence="6">
    <location>
        <begin position="13"/>
        <end position="80"/>
    </location>
</feature>
<dbReference type="GO" id="GO:0003677">
    <property type="term" value="F:DNA binding"/>
    <property type="evidence" value="ECO:0007669"/>
    <property type="project" value="UniProtKB-KW"/>
</dbReference>
<reference evidence="7" key="1">
    <citation type="submission" date="2023-03" db="EMBL/GenBank/DDBJ databases">
        <title>Andean soil-derived lignocellulolytic bacterial consortium as a source of novel taxa and putative plastic-active enzymes.</title>
        <authorList>
            <person name="Diaz-Garcia L."/>
            <person name="Chuvochina M."/>
            <person name="Feuerriegel G."/>
            <person name="Bunk B."/>
            <person name="Sproer C."/>
            <person name="Streit W.R."/>
            <person name="Rodriguez L.M."/>
            <person name="Overmann J."/>
            <person name="Jimenez D.J."/>
        </authorList>
    </citation>
    <scope>NUCLEOTIDE SEQUENCE</scope>
    <source>
        <strain evidence="7">MAG 7</strain>
    </source>
</reference>
<dbReference type="PANTHER" id="PTHR46577">
    <property type="entry name" value="HTH-TYPE TRANSCRIPTIONAL REGULATORY PROTEIN GABR"/>
    <property type="match status" value="1"/>
</dbReference>
<dbReference type="SUPFAM" id="SSF46785">
    <property type="entry name" value="Winged helix' DNA-binding domain"/>
    <property type="match status" value="1"/>
</dbReference>
<gene>
    <name evidence="7" type="ORF">P0Y53_01275</name>
</gene>
<keyword evidence="2" id="KW-0663">Pyridoxal phosphate</keyword>
<keyword evidence="4" id="KW-0238">DNA-binding</keyword>
<dbReference type="InterPro" id="IPR036390">
    <property type="entry name" value="WH_DNA-bd_sf"/>
</dbReference>
<dbReference type="InterPro" id="IPR015422">
    <property type="entry name" value="PyrdxlP-dep_Trfase_small"/>
</dbReference>
<dbReference type="GO" id="GO:0003700">
    <property type="term" value="F:DNA-binding transcription factor activity"/>
    <property type="evidence" value="ECO:0007669"/>
    <property type="project" value="InterPro"/>
</dbReference>
<dbReference type="PANTHER" id="PTHR46577:SF1">
    <property type="entry name" value="HTH-TYPE TRANSCRIPTIONAL REGULATORY PROTEIN GABR"/>
    <property type="match status" value="1"/>
</dbReference>
<dbReference type="Gene3D" id="3.90.1150.10">
    <property type="entry name" value="Aspartate Aminotransferase, domain 1"/>
    <property type="match status" value="1"/>
</dbReference>
<accession>A0AAJ5WV12</accession>
<evidence type="ECO:0000313" key="8">
    <source>
        <dbReference type="Proteomes" id="UP001220610"/>
    </source>
</evidence>
<keyword evidence="3" id="KW-0805">Transcription regulation</keyword>
<proteinExistence type="inferred from homology"/>
<dbReference type="SUPFAM" id="SSF53383">
    <property type="entry name" value="PLP-dependent transferases"/>
    <property type="match status" value="1"/>
</dbReference>
<evidence type="ECO:0000259" key="6">
    <source>
        <dbReference type="PROSITE" id="PS50949"/>
    </source>
</evidence>
<dbReference type="InterPro" id="IPR015424">
    <property type="entry name" value="PyrdxlP-dep_Trfase"/>
</dbReference>
<evidence type="ECO:0000313" key="7">
    <source>
        <dbReference type="EMBL" id="WEK36118.1"/>
    </source>
</evidence>
<dbReference type="InterPro" id="IPR000524">
    <property type="entry name" value="Tscrpt_reg_HTH_GntR"/>
</dbReference>
<comment type="similarity">
    <text evidence="1">In the C-terminal section; belongs to the class-I pyridoxal-phosphate-dependent aminotransferase family.</text>
</comment>
<protein>
    <submittedName>
        <fullName evidence="7">GntR family transcriptional regulator</fullName>
    </submittedName>
</protein>
<sequence length="450" mass="51440">MLLTISNHIHSADRSVRVLVSEILKHIESGNLYPGYQFPLVKEQAVIFRVSRFTINRVIKELMELGAVISSKKRIYVSKPKKDLLQLDFGHPHPAHVQEFQRFFAVRTMPTVPSDGNRRQLIEKLLVDKYHAEFPFMHFENTQLCFYNSWSMAMILIGKMLDAKSVAVDGIMESPLTRSLSLFSKEVIMLGERPEGMDIHRFRGLCRAGRVSVLVFAPRVRCPFGAPMDQHSIAEILQIVEQYHIPLVEVDLCDGLCYGETPYEPVALRALQKGLNAVYLRPLAPLPVQTLFSPVIIAREELICQLRLHRLAVEVDMPQFENAAFDMLLNKDFAKKVVGMREEYRMKRDYLYSRLTSFANREYSVSLPVGGLSVWVSLPEEISQRAFCSTLREMGVAVPDYYYYARPYASHHGIKIGFATLDRPAMNRVAACIHAAVTKLHNQTRPMRRA</sequence>
<dbReference type="EMBL" id="CP119311">
    <property type="protein sequence ID" value="WEK36118.1"/>
    <property type="molecule type" value="Genomic_DNA"/>
</dbReference>